<accession>A0A0F9VT14</accession>
<evidence type="ECO:0000313" key="1">
    <source>
        <dbReference type="EMBL" id="KKN76611.1"/>
    </source>
</evidence>
<dbReference type="EMBL" id="LAZR01000292">
    <property type="protein sequence ID" value="KKN76611.1"/>
    <property type="molecule type" value="Genomic_DNA"/>
</dbReference>
<name>A0A0F9VT14_9ZZZZ</name>
<comment type="caution">
    <text evidence="1">The sequence shown here is derived from an EMBL/GenBank/DDBJ whole genome shotgun (WGS) entry which is preliminary data.</text>
</comment>
<dbReference type="AlphaFoldDB" id="A0A0F9VT14"/>
<gene>
    <name evidence="1" type="ORF">LCGC14_0368080</name>
</gene>
<reference evidence="1" key="1">
    <citation type="journal article" date="2015" name="Nature">
        <title>Complex archaea that bridge the gap between prokaryotes and eukaryotes.</title>
        <authorList>
            <person name="Spang A."/>
            <person name="Saw J.H."/>
            <person name="Jorgensen S.L."/>
            <person name="Zaremba-Niedzwiedzka K."/>
            <person name="Martijn J."/>
            <person name="Lind A.E."/>
            <person name="van Eijk R."/>
            <person name="Schleper C."/>
            <person name="Guy L."/>
            <person name="Ettema T.J."/>
        </authorList>
    </citation>
    <scope>NUCLEOTIDE SEQUENCE</scope>
</reference>
<proteinExistence type="predicted"/>
<sequence length="98" mass="11281">MIEWIIGGTAVIGVSALVYYFRDGVWTWFNKKFDRTKLDIDDIVEVYDMLSDFITGGVDGKIDIADAMILADRLQKWIVSNEKEIEEDEVIMLIEDES</sequence>
<protein>
    <submittedName>
        <fullName evidence="1">Uncharacterized protein</fullName>
    </submittedName>
</protein>
<organism evidence="1">
    <name type="scientific">marine sediment metagenome</name>
    <dbReference type="NCBI Taxonomy" id="412755"/>
    <lineage>
        <taxon>unclassified sequences</taxon>
        <taxon>metagenomes</taxon>
        <taxon>ecological metagenomes</taxon>
    </lineage>
</organism>